<evidence type="ECO:0000313" key="2">
    <source>
        <dbReference type="Proteomes" id="UP000001357"/>
    </source>
</evidence>
<reference evidence="1 2" key="1">
    <citation type="journal article" date="2008" name="Nature">
        <title>The genome of the choanoflagellate Monosiga brevicollis and the origin of metazoans.</title>
        <authorList>
            <consortium name="JGI Sequencing"/>
            <person name="King N."/>
            <person name="Westbrook M.J."/>
            <person name="Young S.L."/>
            <person name="Kuo A."/>
            <person name="Abedin M."/>
            <person name="Chapman J."/>
            <person name="Fairclough S."/>
            <person name="Hellsten U."/>
            <person name="Isogai Y."/>
            <person name="Letunic I."/>
            <person name="Marr M."/>
            <person name="Pincus D."/>
            <person name="Putnam N."/>
            <person name="Rokas A."/>
            <person name="Wright K.J."/>
            <person name="Zuzow R."/>
            <person name="Dirks W."/>
            <person name="Good M."/>
            <person name="Goodstein D."/>
            <person name="Lemons D."/>
            <person name="Li W."/>
            <person name="Lyons J.B."/>
            <person name="Morris A."/>
            <person name="Nichols S."/>
            <person name="Richter D.J."/>
            <person name="Salamov A."/>
            <person name="Bork P."/>
            <person name="Lim W.A."/>
            <person name="Manning G."/>
            <person name="Miller W.T."/>
            <person name="McGinnis W."/>
            <person name="Shapiro H."/>
            <person name="Tjian R."/>
            <person name="Grigoriev I.V."/>
            <person name="Rokhsar D."/>
        </authorList>
    </citation>
    <scope>NUCLEOTIDE SEQUENCE [LARGE SCALE GENOMIC DNA]</scope>
    <source>
        <strain evidence="2">MX1 / ATCC 50154</strain>
    </source>
</reference>
<protein>
    <submittedName>
        <fullName evidence="1">Uncharacterized protein</fullName>
    </submittedName>
</protein>
<dbReference type="KEGG" id="mbr:MONBRDRAFT_28153"/>
<keyword evidence="2" id="KW-1185">Reference proteome</keyword>
<gene>
    <name evidence="1" type="ORF">MONBRDRAFT_28153</name>
</gene>
<dbReference type="Proteomes" id="UP000001357">
    <property type="component" value="Unassembled WGS sequence"/>
</dbReference>
<proteinExistence type="predicted"/>
<sequence length="140" mass="15457">MATVSMAAVTRGLWARGLSLRRALSLTAVQRAEGDIVKGAQVYQNQPEVVERKDEEVCPKDLIQQNSKDSTPSSCPSSFPNVTHLRVPSTPSGCGLCWTPRKQTLTRELTRSVFCYFFNCFHGTFTPAPTQMETSCTHAC</sequence>
<accession>A9V7C8</accession>
<dbReference type="EMBL" id="CH991565">
    <property type="protein sequence ID" value="EDQ86563.1"/>
    <property type="molecule type" value="Genomic_DNA"/>
</dbReference>
<dbReference type="InParanoid" id="A9V7C8"/>
<dbReference type="RefSeq" id="XP_001748676.1">
    <property type="nucleotide sequence ID" value="XM_001748624.1"/>
</dbReference>
<evidence type="ECO:0000313" key="1">
    <source>
        <dbReference type="EMBL" id="EDQ86563.1"/>
    </source>
</evidence>
<dbReference type="GeneID" id="5893900"/>
<dbReference type="AlphaFoldDB" id="A9V7C8"/>
<name>A9V7C8_MONBE</name>
<organism evidence="1 2">
    <name type="scientific">Monosiga brevicollis</name>
    <name type="common">Choanoflagellate</name>
    <dbReference type="NCBI Taxonomy" id="81824"/>
    <lineage>
        <taxon>Eukaryota</taxon>
        <taxon>Choanoflagellata</taxon>
        <taxon>Craspedida</taxon>
        <taxon>Salpingoecidae</taxon>
        <taxon>Monosiga</taxon>
    </lineage>
</organism>